<dbReference type="GO" id="GO:0015920">
    <property type="term" value="P:lipopolysaccharide transport"/>
    <property type="evidence" value="ECO:0007669"/>
    <property type="project" value="TreeGrafter"/>
</dbReference>
<evidence type="ECO:0000256" key="6">
    <source>
        <dbReference type="SAM" id="MobiDB-lite"/>
    </source>
</evidence>
<reference evidence="8" key="1">
    <citation type="submission" date="2021-02" db="EMBL/GenBank/DDBJ databases">
        <title>Fulvivirga sp. S481 isolated from sea water.</title>
        <authorList>
            <person name="Bae S.S."/>
            <person name="Baek K."/>
        </authorList>
    </citation>
    <scope>NUCLEOTIDE SEQUENCE</scope>
    <source>
        <strain evidence="8">S481</strain>
    </source>
</reference>
<comment type="subcellular location">
    <subcellularLocation>
        <location evidence="1">Cell membrane</location>
        <topology evidence="1">Multi-pass membrane protein</topology>
    </subcellularLocation>
</comment>
<keyword evidence="3 7" id="KW-0812">Transmembrane</keyword>
<evidence type="ECO:0000313" key="9">
    <source>
        <dbReference type="Proteomes" id="UP000662783"/>
    </source>
</evidence>
<protein>
    <submittedName>
        <fullName evidence="8">LptF/LptG family permease</fullName>
    </submittedName>
</protein>
<feature type="compositionally biased region" description="Basic and acidic residues" evidence="6">
    <location>
        <begin position="399"/>
        <end position="420"/>
    </location>
</feature>
<dbReference type="GO" id="GO:0043190">
    <property type="term" value="C:ATP-binding cassette (ABC) transporter complex"/>
    <property type="evidence" value="ECO:0007669"/>
    <property type="project" value="TreeGrafter"/>
</dbReference>
<feature type="compositionally biased region" description="Low complexity" evidence="6">
    <location>
        <begin position="437"/>
        <end position="449"/>
    </location>
</feature>
<feature type="transmembrane region" description="Helical" evidence="7">
    <location>
        <begin position="617"/>
        <end position="635"/>
    </location>
</feature>
<feature type="transmembrane region" description="Helical" evidence="7">
    <location>
        <begin position="558"/>
        <end position="579"/>
    </location>
</feature>
<evidence type="ECO:0000256" key="3">
    <source>
        <dbReference type="ARBA" id="ARBA00022692"/>
    </source>
</evidence>
<organism evidence="8 9">
    <name type="scientific">Fulvivirga lutea</name>
    <dbReference type="NCBI Taxonomy" id="2810512"/>
    <lineage>
        <taxon>Bacteria</taxon>
        <taxon>Pseudomonadati</taxon>
        <taxon>Bacteroidota</taxon>
        <taxon>Cytophagia</taxon>
        <taxon>Cytophagales</taxon>
        <taxon>Fulvivirgaceae</taxon>
        <taxon>Fulvivirga</taxon>
    </lineage>
</organism>
<keyword evidence="5 7" id="KW-0472">Membrane</keyword>
<evidence type="ECO:0000256" key="2">
    <source>
        <dbReference type="ARBA" id="ARBA00022475"/>
    </source>
</evidence>
<keyword evidence="4 7" id="KW-1133">Transmembrane helix</keyword>
<dbReference type="EMBL" id="CP070608">
    <property type="protein sequence ID" value="QSE96590.1"/>
    <property type="molecule type" value="Genomic_DNA"/>
</dbReference>
<feature type="region of interest" description="Disordered" evidence="6">
    <location>
        <begin position="345"/>
        <end position="482"/>
    </location>
</feature>
<dbReference type="Proteomes" id="UP000662783">
    <property type="component" value="Chromosome"/>
</dbReference>
<dbReference type="RefSeq" id="WP_205721104.1">
    <property type="nucleotide sequence ID" value="NZ_CP070608.1"/>
</dbReference>
<dbReference type="KEGG" id="fuv:JR347_13410"/>
<dbReference type="PANTHER" id="PTHR33529:SF6">
    <property type="entry name" value="YJGP_YJGQ FAMILY PERMEASE"/>
    <property type="match status" value="1"/>
</dbReference>
<evidence type="ECO:0000256" key="4">
    <source>
        <dbReference type="ARBA" id="ARBA00022989"/>
    </source>
</evidence>
<feature type="transmembrane region" description="Helical" evidence="7">
    <location>
        <begin position="12"/>
        <end position="33"/>
    </location>
</feature>
<feature type="transmembrane region" description="Helical" evidence="7">
    <location>
        <begin position="96"/>
        <end position="116"/>
    </location>
</feature>
<evidence type="ECO:0000256" key="7">
    <source>
        <dbReference type="SAM" id="Phobius"/>
    </source>
</evidence>
<feature type="transmembrane region" description="Helical" evidence="7">
    <location>
        <begin position="53"/>
        <end position="75"/>
    </location>
</feature>
<feature type="transmembrane region" description="Helical" evidence="7">
    <location>
        <begin position="586"/>
        <end position="605"/>
    </location>
</feature>
<keyword evidence="2" id="KW-1003">Cell membrane</keyword>
<feature type="compositionally biased region" description="Basic and acidic residues" evidence="6">
    <location>
        <begin position="345"/>
        <end position="372"/>
    </location>
</feature>
<dbReference type="PANTHER" id="PTHR33529">
    <property type="entry name" value="SLR0882 PROTEIN-RELATED"/>
    <property type="match status" value="1"/>
</dbReference>
<name>A0A974WI71_9BACT</name>
<evidence type="ECO:0000313" key="8">
    <source>
        <dbReference type="EMBL" id="QSE96590.1"/>
    </source>
</evidence>
<evidence type="ECO:0000256" key="1">
    <source>
        <dbReference type="ARBA" id="ARBA00004651"/>
    </source>
</evidence>
<evidence type="ECO:0000256" key="5">
    <source>
        <dbReference type="ARBA" id="ARBA00023136"/>
    </source>
</evidence>
<dbReference type="Pfam" id="PF03739">
    <property type="entry name" value="LptF_LptG"/>
    <property type="match status" value="2"/>
</dbReference>
<dbReference type="AlphaFoldDB" id="A0A974WI71"/>
<gene>
    <name evidence="8" type="ORF">JR347_13410</name>
</gene>
<accession>A0A974WI71</accession>
<keyword evidence="9" id="KW-1185">Reference proteome</keyword>
<dbReference type="InterPro" id="IPR005495">
    <property type="entry name" value="LptG/LptF_permease"/>
</dbReference>
<proteinExistence type="predicted"/>
<sequence length="673" mass="77011">MKRIDKLIISSFLGPFILTFVVVVFILLTQHMLKYFDDIVGKDLGWDVLAQLLFYFAVFMTPIAIPLAVLLSSLMTFGNLGEHFELTAIKSAGISLLRALFPIFIFVLGLSVVAFYSNNYFVPKAALEAYSLLYDIKQKKPALDLKQGAFYNGIPDFSIKVEKKSDDGKTIEDIIMYDHRNSVGNKKVILADSGLMYTINNDRYLKLELFRGNFYFEDYKETAKSRSDETMARSSFERSEYVLDLSSFGLDRTDKSLFEGNRIMRNMSQLTNDVDSVQRGIYETKLKVFEEPKFTFFYHLRNDTIPLTDDLKAAQEKLNAYKRELEVQDSLAKASRELVKQDSIKTKNNKVEEESKEKTPDVVQKQNKEKQVEPNTVAKVKEGKPTASKESSKTSSETENNKKLLTRESAKVVTPEKQELNVEGANLKELRRKKKALAPVTKDTTTIKPAPKPKKKERSKSNTIVKRNEQNKNKRQRRVPPVPVQTVTPQVKKDINDTLNHEEIVKYVETELSEPSMRTVQTTLNNVRQARAKIQAHNTTLERQVYDQNVFAIQYHKILANSVACIIMFLIGAPLGAIIKRGGLGMPVLLSIIFFIIFYVISMTGEKYAKQDLVDPFVAIWSANFILLPVGLLFLRQARNDARLFEADFYNVVFDKFKQWFSKNKDKKEITSK</sequence>